<keyword evidence="8" id="KW-1185">Reference proteome</keyword>
<evidence type="ECO:0000256" key="5">
    <source>
        <dbReference type="ARBA" id="ARBA00022827"/>
    </source>
</evidence>
<organism evidence="8 9">
    <name type="scientific">Acrobeloides nanus</name>
    <dbReference type="NCBI Taxonomy" id="290746"/>
    <lineage>
        <taxon>Eukaryota</taxon>
        <taxon>Metazoa</taxon>
        <taxon>Ecdysozoa</taxon>
        <taxon>Nematoda</taxon>
        <taxon>Chromadorea</taxon>
        <taxon>Rhabditida</taxon>
        <taxon>Tylenchina</taxon>
        <taxon>Cephalobomorpha</taxon>
        <taxon>Cephaloboidea</taxon>
        <taxon>Cephalobidae</taxon>
        <taxon>Acrobeloides</taxon>
    </lineage>
</organism>
<dbReference type="Gene3D" id="3.20.20.220">
    <property type="match status" value="1"/>
</dbReference>
<dbReference type="GO" id="GO:0004489">
    <property type="term" value="F:methylenetetrahydrofolate reductase [NAD(P)H] activity"/>
    <property type="evidence" value="ECO:0007669"/>
    <property type="project" value="InterPro"/>
</dbReference>
<dbReference type="SUPFAM" id="SSF51730">
    <property type="entry name" value="FAD-linked oxidoreductase"/>
    <property type="match status" value="1"/>
</dbReference>
<reference evidence="9" key="1">
    <citation type="submission" date="2022-11" db="UniProtKB">
        <authorList>
            <consortium name="WormBaseParasite"/>
        </authorList>
    </citation>
    <scope>IDENTIFICATION</scope>
</reference>
<evidence type="ECO:0000256" key="7">
    <source>
        <dbReference type="RuleBase" id="RU004254"/>
    </source>
</evidence>
<comment type="cofactor">
    <cofactor evidence="1">
        <name>FAD</name>
        <dbReference type="ChEBI" id="CHEBI:57692"/>
    </cofactor>
</comment>
<sequence>MLHITCAQYSKRQTIAHLEQTKALGIRNVLSLRGDLHPSEDGPVVYQYRALDMIRWIREEYGDYFTIATSGYPLGHPEAPSYMADISYLKEKVDAGAQFIITQLFFEPEVFEKFVQDCRDAGITVPIIPGIMPIQVSVI</sequence>
<evidence type="ECO:0000313" key="9">
    <source>
        <dbReference type="WBParaSite" id="ACRNAN_scaffold6484.g13488.t1"/>
    </source>
</evidence>
<dbReference type="GO" id="GO:0009086">
    <property type="term" value="P:methionine biosynthetic process"/>
    <property type="evidence" value="ECO:0007669"/>
    <property type="project" value="TreeGrafter"/>
</dbReference>
<evidence type="ECO:0000256" key="3">
    <source>
        <dbReference type="ARBA" id="ARBA00006743"/>
    </source>
</evidence>
<dbReference type="GO" id="GO:0005829">
    <property type="term" value="C:cytosol"/>
    <property type="evidence" value="ECO:0007669"/>
    <property type="project" value="TreeGrafter"/>
</dbReference>
<proteinExistence type="inferred from homology"/>
<dbReference type="InterPro" id="IPR003171">
    <property type="entry name" value="Mehydrof_redctse-like"/>
</dbReference>
<dbReference type="Proteomes" id="UP000887540">
    <property type="component" value="Unplaced"/>
</dbReference>
<evidence type="ECO:0000313" key="8">
    <source>
        <dbReference type="Proteomes" id="UP000887540"/>
    </source>
</evidence>
<name>A0A914EAP0_9BILA</name>
<keyword evidence="6" id="KW-0560">Oxidoreductase</keyword>
<dbReference type="WBParaSite" id="ACRNAN_scaffold6484.g13488.t1">
    <property type="protein sequence ID" value="ACRNAN_scaffold6484.g13488.t1"/>
    <property type="gene ID" value="ACRNAN_scaffold6484.g13488"/>
</dbReference>
<evidence type="ECO:0000256" key="6">
    <source>
        <dbReference type="ARBA" id="ARBA00023002"/>
    </source>
</evidence>
<evidence type="ECO:0000256" key="2">
    <source>
        <dbReference type="ARBA" id="ARBA00004777"/>
    </source>
</evidence>
<dbReference type="GO" id="GO:0035999">
    <property type="term" value="P:tetrahydrofolate interconversion"/>
    <property type="evidence" value="ECO:0007669"/>
    <property type="project" value="TreeGrafter"/>
</dbReference>
<dbReference type="PANTHER" id="PTHR45754">
    <property type="entry name" value="METHYLENETETRAHYDROFOLATE REDUCTASE"/>
    <property type="match status" value="1"/>
</dbReference>
<dbReference type="GO" id="GO:0071949">
    <property type="term" value="F:FAD binding"/>
    <property type="evidence" value="ECO:0007669"/>
    <property type="project" value="TreeGrafter"/>
</dbReference>
<dbReference type="PANTHER" id="PTHR45754:SF3">
    <property type="entry name" value="METHYLENETETRAHYDROFOLATE REDUCTASE (NADPH)"/>
    <property type="match status" value="1"/>
</dbReference>
<evidence type="ECO:0000256" key="1">
    <source>
        <dbReference type="ARBA" id="ARBA00001974"/>
    </source>
</evidence>
<evidence type="ECO:0000256" key="4">
    <source>
        <dbReference type="ARBA" id="ARBA00022630"/>
    </source>
</evidence>
<keyword evidence="5" id="KW-0274">FAD</keyword>
<dbReference type="Pfam" id="PF02219">
    <property type="entry name" value="MTHFR"/>
    <property type="match status" value="1"/>
</dbReference>
<dbReference type="CDD" id="cd00537">
    <property type="entry name" value="MTHFR"/>
    <property type="match status" value="1"/>
</dbReference>
<dbReference type="AlphaFoldDB" id="A0A914EAP0"/>
<comment type="pathway">
    <text evidence="2 7">One-carbon metabolism; tetrahydrofolate interconversion.</text>
</comment>
<comment type="similarity">
    <text evidence="3">Belongs to the methylenetetrahydrofolate reductase family.</text>
</comment>
<dbReference type="InterPro" id="IPR029041">
    <property type="entry name" value="FAD-linked_oxidoreductase-like"/>
</dbReference>
<accession>A0A914EAP0</accession>
<protein>
    <submittedName>
        <fullName evidence="9">Methylenetetrahydrofolate reductase (NAD(P)H)</fullName>
    </submittedName>
</protein>
<keyword evidence="4" id="KW-0285">Flavoprotein</keyword>